<dbReference type="AlphaFoldDB" id="G0A3Z3"/>
<feature type="transmembrane region" description="Helical" evidence="1">
    <location>
        <begin position="207"/>
        <end position="224"/>
    </location>
</feature>
<gene>
    <name evidence="2" type="ordered locus">Metme_4422</name>
</gene>
<keyword evidence="1" id="KW-0472">Membrane</keyword>
<dbReference type="KEGG" id="mmt:Metme_4422"/>
<dbReference type="EMBL" id="CP002738">
    <property type="protein sequence ID" value="AEG02765.1"/>
    <property type="molecule type" value="Genomic_DNA"/>
</dbReference>
<proteinExistence type="predicted"/>
<protein>
    <submittedName>
        <fullName evidence="2">Uncharacterized protein</fullName>
    </submittedName>
</protein>
<feature type="transmembrane region" description="Helical" evidence="1">
    <location>
        <begin position="9"/>
        <end position="27"/>
    </location>
</feature>
<evidence type="ECO:0000256" key="1">
    <source>
        <dbReference type="SAM" id="Phobius"/>
    </source>
</evidence>
<sequence>MSDLMEPDVLIRILITWIIIFALSFFFGKRFSLLSKTTLLHSIIRFAIVWTSLAILIFVSKRQYIDLFLPYLTFVIHLIQEDYKATLSLAGNKGELIQLTAVLNHSVARLQQNTVMSTFIDSLHFIMAQALLFSILFSWPVKRFRSRLKLLLLGVPLALILAGLTTPMLLAGLNETAFQHMDNAYFESSQHSWLLSWMWLVENAGNWFQNVVLALLGGAILQRIQASNRTRG</sequence>
<organism evidence="2 3">
    <name type="scientific">Methylomonas methanica (strain DSM 25384 / MC09)</name>
    <dbReference type="NCBI Taxonomy" id="857087"/>
    <lineage>
        <taxon>Bacteria</taxon>
        <taxon>Pseudomonadati</taxon>
        <taxon>Pseudomonadota</taxon>
        <taxon>Gammaproteobacteria</taxon>
        <taxon>Methylococcales</taxon>
        <taxon>Methylococcaceae</taxon>
        <taxon>Methylomonas</taxon>
    </lineage>
</organism>
<evidence type="ECO:0000313" key="3">
    <source>
        <dbReference type="Proteomes" id="UP000008888"/>
    </source>
</evidence>
<keyword evidence="1" id="KW-1133">Transmembrane helix</keyword>
<keyword evidence="1" id="KW-0812">Transmembrane</keyword>
<reference evidence="2 3" key="1">
    <citation type="journal article" date="2011" name="J. Bacteriol.">
        <title>Complete Genome Sequence of the Aerobic Marine Methanotroph Methylomonas methanica MC09.</title>
        <authorList>
            <person name="Boden R."/>
            <person name="Cunliffe M."/>
            <person name="Scanlan J."/>
            <person name="Moussard H."/>
            <person name="Kits K.D."/>
            <person name="Klotz M.G."/>
            <person name="Jetten M.S."/>
            <person name="Vuilleumier S."/>
            <person name="Han J."/>
            <person name="Peters L."/>
            <person name="Mikhailova N."/>
            <person name="Teshima H."/>
            <person name="Tapia R."/>
            <person name="Kyrpides N."/>
            <person name="Ivanova N."/>
            <person name="Pagani I."/>
            <person name="Cheng J.F."/>
            <person name="Goodwin L."/>
            <person name="Han C."/>
            <person name="Hauser L."/>
            <person name="Land M.L."/>
            <person name="Lapidus A."/>
            <person name="Lucas S."/>
            <person name="Pitluck S."/>
            <person name="Woyke T."/>
            <person name="Stein L."/>
            <person name="Murrell J.C."/>
        </authorList>
    </citation>
    <scope>NUCLEOTIDE SEQUENCE [LARGE SCALE GENOMIC DNA]</scope>
    <source>
        <strain evidence="2 3">MC09</strain>
    </source>
</reference>
<feature type="transmembrane region" description="Helical" evidence="1">
    <location>
        <begin position="151"/>
        <end position="173"/>
    </location>
</feature>
<reference evidence="3" key="3">
    <citation type="submission" date="2011-05" db="EMBL/GenBank/DDBJ databases">
        <title>Complete sequence of Methylomonas methanica MC09.</title>
        <authorList>
            <consortium name="US DOE Joint Genome Institute"/>
            <person name="Lucas S."/>
            <person name="Han J."/>
            <person name="Lapidus A."/>
            <person name="Cheng J.-F."/>
            <person name="Goodwin L."/>
            <person name="Pitluck S."/>
            <person name="Peters L."/>
            <person name="Mikhailova N."/>
            <person name="Teshima H."/>
            <person name="Han C."/>
            <person name="Tapia R."/>
            <person name="Land M."/>
            <person name="Hauser L."/>
            <person name="Kyrpides N."/>
            <person name="Ivanova N."/>
            <person name="Pagani I."/>
            <person name="Stein L."/>
            <person name="Woyke T."/>
        </authorList>
    </citation>
    <scope>NUCLEOTIDE SEQUENCE [LARGE SCALE GENOMIC DNA]</scope>
    <source>
        <strain evidence="3">MC09</strain>
    </source>
</reference>
<reference key="2">
    <citation type="submission" date="2011-05" db="EMBL/GenBank/DDBJ databases">
        <title>Complete genome sequence of the aerobic marine methanotroph Methylomonas methanica MC09.</title>
        <authorList>
            <person name="Boden R."/>
            <person name="Cunliffe M."/>
            <person name="Scanlan J."/>
            <person name="Moussard H."/>
            <person name="Kits K.D."/>
            <person name="Klotz M."/>
            <person name="Jetten M."/>
            <person name="Vuilleumier S."/>
            <person name="Han J."/>
            <person name="Peters L."/>
            <person name="Mikhailova N."/>
            <person name="Teshima H."/>
            <person name="Tapia R."/>
            <person name="Kyrpides N."/>
            <person name="Ivanova N."/>
            <person name="Pagani I."/>
            <person name="Cheng J.-F."/>
            <person name="Goodwin L."/>
            <person name="Han C."/>
            <person name="Hauser L."/>
            <person name="Land M."/>
            <person name="Lapidus A."/>
            <person name="Lucas S."/>
            <person name="Pitluck S."/>
            <person name="Woyke T."/>
            <person name="Stein L.Y."/>
            <person name="Murrell C."/>
        </authorList>
    </citation>
    <scope>NUCLEOTIDE SEQUENCE</scope>
    <source>
        <strain>MC09</strain>
    </source>
</reference>
<dbReference type="HOGENOM" id="CLU_1193729_0_0_6"/>
<dbReference type="Proteomes" id="UP000008888">
    <property type="component" value="Chromosome"/>
</dbReference>
<keyword evidence="3" id="KW-1185">Reference proteome</keyword>
<feature type="transmembrane region" description="Helical" evidence="1">
    <location>
        <begin position="39"/>
        <end position="59"/>
    </location>
</feature>
<feature type="transmembrane region" description="Helical" evidence="1">
    <location>
        <begin position="119"/>
        <end position="139"/>
    </location>
</feature>
<accession>G0A3Z3</accession>
<name>G0A3Z3_METMM</name>
<evidence type="ECO:0000313" key="2">
    <source>
        <dbReference type="EMBL" id="AEG02765.1"/>
    </source>
</evidence>